<dbReference type="EMBL" id="VOEJ01000013">
    <property type="protein sequence ID" value="TWR23834.1"/>
    <property type="molecule type" value="Genomic_DNA"/>
</dbReference>
<dbReference type="Pfam" id="PF01261">
    <property type="entry name" value="AP_endonuc_2"/>
    <property type="match status" value="1"/>
</dbReference>
<dbReference type="GO" id="GO:0016853">
    <property type="term" value="F:isomerase activity"/>
    <property type="evidence" value="ECO:0007669"/>
    <property type="project" value="UniProtKB-KW"/>
</dbReference>
<dbReference type="InterPro" id="IPR036237">
    <property type="entry name" value="Xyl_isomerase-like_sf"/>
</dbReference>
<keyword evidence="3" id="KW-1185">Reference proteome</keyword>
<sequence>MNRRNFLYNAGLFTLASAANARTINKSRIITPGIQLYMVSDDMMRDANGTLKQLAAMGYQELESYGSDKGIYWGKSNKDFQKLVTDMGMRLVSTHYNPCTDAEFEKLAAGAAEIGMKLIICPWLGPQKNIDAFKRFADGFNQRGAICKKHGLQYGYHPHDYPYKKLDGQLPIDVLLSNTDKDLVHFQLDVYYAVTEGADPYAYMKKYKGRFTSMHMRDVLKKRLPAGSKEESACDLGEGVVNYSKLLAEAKATGMKHFFVEQSRYYHETPLQSAKKNAAYLKSMRLT</sequence>
<dbReference type="InterPro" id="IPR050312">
    <property type="entry name" value="IolE/XylAMocC-like"/>
</dbReference>
<dbReference type="SUPFAM" id="SSF51658">
    <property type="entry name" value="Xylose isomerase-like"/>
    <property type="match status" value="1"/>
</dbReference>
<organism evidence="2 3">
    <name type="scientific">Mucilaginibacter pallidiroseus</name>
    <dbReference type="NCBI Taxonomy" id="2599295"/>
    <lineage>
        <taxon>Bacteria</taxon>
        <taxon>Pseudomonadati</taxon>
        <taxon>Bacteroidota</taxon>
        <taxon>Sphingobacteriia</taxon>
        <taxon>Sphingobacteriales</taxon>
        <taxon>Sphingobacteriaceae</taxon>
        <taxon>Mucilaginibacter</taxon>
    </lineage>
</organism>
<comment type="caution">
    <text evidence="2">The sequence shown here is derived from an EMBL/GenBank/DDBJ whole genome shotgun (WGS) entry which is preliminary data.</text>
</comment>
<protein>
    <submittedName>
        <fullName evidence="2">Sugar phosphate isomerase/epimerase</fullName>
    </submittedName>
</protein>
<name>A0A563TWX2_9SPHI</name>
<evidence type="ECO:0000313" key="3">
    <source>
        <dbReference type="Proteomes" id="UP000320042"/>
    </source>
</evidence>
<proteinExistence type="predicted"/>
<dbReference type="Gene3D" id="3.20.20.150">
    <property type="entry name" value="Divalent-metal-dependent TIM barrel enzymes"/>
    <property type="match status" value="1"/>
</dbReference>
<keyword evidence="2" id="KW-0413">Isomerase</keyword>
<evidence type="ECO:0000259" key="1">
    <source>
        <dbReference type="Pfam" id="PF01261"/>
    </source>
</evidence>
<gene>
    <name evidence="2" type="ORF">FPZ43_18920</name>
</gene>
<feature type="domain" description="Xylose isomerase-like TIM barrel" evidence="1">
    <location>
        <begin position="52"/>
        <end position="283"/>
    </location>
</feature>
<dbReference type="OrthoDB" id="9798407at2"/>
<accession>A0A563TWX2</accession>
<evidence type="ECO:0000313" key="2">
    <source>
        <dbReference type="EMBL" id="TWR23834.1"/>
    </source>
</evidence>
<dbReference type="Proteomes" id="UP000320042">
    <property type="component" value="Unassembled WGS sequence"/>
</dbReference>
<dbReference type="InterPro" id="IPR013022">
    <property type="entry name" value="Xyl_isomerase-like_TIM-brl"/>
</dbReference>
<dbReference type="RefSeq" id="WP_146383505.1">
    <property type="nucleotide sequence ID" value="NZ_VOEJ01000013.1"/>
</dbReference>
<dbReference type="PANTHER" id="PTHR12110:SF41">
    <property type="entry name" value="INOSOSE DEHYDRATASE"/>
    <property type="match status" value="1"/>
</dbReference>
<dbReference type="AlphaFoldDB" id="A0A563TWX2"/>
<dbReference type="PANTHER" id="PTHR12110">
    <property type="entry name" value="HYDROXYPYRUVATE ISOMERASE"/>
    <property type="match status" value="1"/>
</dbReference>
<reference evidence="2 3" key="1">
    <citation type="submission" date="2019-07" db="EMBL/GenBank/DDBJ databases">
        <authorList>
            <person name="Kim J."/>
        </authorList>
    </citation>
    <scope>NUCLEOTIDE SEQUENCE [LARGE SCALE GENOMIC DNA]</scope>
    <source>
        <strain evidence="3">dk17</strain>
    </source>
</reference>